<name>A0ABR0AQ88_9CRUS</name>
<gene>
    <name evidence="1" type="ORF">OUZ56_016298</name>
</gene>
<evidence type="ECO:0000313" key="1">
    <source>
        <dbReference type="EMBL" id="KAK4027287.1"/>
    </source>
</evidence>
<dbReference type="Proteomes" id="UP001234178">
    <property type="component" value="Unassembled WGS sequence"/>
</dbReference>
<protein>
    <submittedName>
        <fullName evidence="1">Uncharacterized protein</fullName>
    </submittedName>
</protein>
<comment type="caution">
    <text evidence="1">The sequence shown here is derived from an EMBL/GenBank/DDBJ whole genome shotgun (WGS) entry which is preliminary data.</text>
</comment>
<keyword evidence="2" id="KW-1185">Reference proteome</keyword>
<sequence>MKKGSWDVLKSYYRHNVVFTRVGLAIKIVSLFDPQGMAVPMTTPMLNIDTAYTPVTNAHGQWRRCNRK</sequence>
<evidence type="ECO:0000313" key="2">
    <source>
        <dbReference type="Proteomes" id="UP001234178"/>
    </source>
</evidence>
<accession>A0ABR0AQ88</accession>
<reference evidence="1 2" key="1">
    <citation type="journal article" date="2023" name="Nucleic Acids Res.">
        <title>The hologenome of Daphnia magna reveals possible DNA methylation and microbiome-mediated evolution of the host genome.</title>
        <authorList>
            <person name="Chaturvedi A."/>
            <person name="Li X."/>
            <person name="Dhandapani V."/>
            <person name="Marshall H."/>
            <person name="Kissane S."/>
            <person name="Cuenca-Cambronero M."/>
            <person name="Asole G."/>
            <person name="Calvet F."/>
            <person name="Ruiz-Romero M."/>
            <person name="Marangio P."/>
            <person name="Guigo R."/>
            <person name="Rago D."/>
            <person name="Mirbahai L."/>
            <person name="Eastwood N."/>
            <person name="Colbourne J.K."/>
            <person name="Zhou J."/>
            <person name="Mallon E."/>
            <person name="Orsini L."/>
        </authorList>
    </citation>
    <scope>NUCLEOTIDE SEQUENCE [LARGE SCALE GENOMIC DNA]</scope>
    <source>
        <strain evidence="1">LRV0_1</strain>
    </source>
</reference>
<dbReference type="EMBL" id="JAOYFB010000038">
    <property type="protein sequence ID" value="KAK4027287.1"/>
    <property type="molecule type" value="Genomic_DNA"/>
</dbReference>
<organism evidence="1 2">
    <name type="scientific">Daphnia magna</name>
    <dbReference type="NCBI Taxonomy" id="35525"/>
    <lineage>
        <taxon>Eukaryota</taxon>
        <taxon>Metazoa</taxon>
        <taxon>Ecdysozoa</taxon>
        <taxon>Arthropoda</taxon>
        <taxon>Crustacea</taxon>
        <taxon>Branchiopoda</taxon>
        <taxon>Diplostraca</taxon>
        <taxon>Cladocera</taxon>
        <taxon>Anomopoda</taxon>
        <taxon>Daphniidae</taxon>
        <taxon>Daphnia</taxon>
    </lineage>
</organism>
<proteinExistence type="predicted"/>